<dbReference type="Gene3D" id="1.10.1740.10">
    <property type="match status" value="1"/>
</dbReference>
<dbReference type="CDD" id="cd06171">
    <property type="entry name" value="Sigma70_r4"/>
    <property type="match status" value="1"/>
</dbReference>
<evidence type="ECO:0000256" key="2">
    <source>
        <dbReference type="ARBA" id="ARBA00023015"/>
    </source>
</evidence>
<dbReference type="InterPro" id="IPR013324">
    <property type="entry name" value="RNA_pol_sigma_r3/r4-like"/>
</dbReference>
<gene>
    <name evidence="8" type="ORF">SAMN05421544_11313</name>
</gene>
<dbReference type="GO" id="GO:0003677">
    <property type="term" value="F:DNA binding"/>
    <property type="evidence" value="ECO:0007669"/>
    <property type="project" value="UniProtKB-KW"/>
</dbReference>
<keyword evidence="9" id="KW-1185">Reference proteome</keyword>
<dbReference type="SUPFAM" id="SSF88946">
    <property type="entry name" value="Sigma2 domain of RNA polymerase sigma factors"/>
    <property type="match status" value="1"/>
</dbReference>
<name>A0A1G7DWX3_9FLAO</name>
<accession>A0A1G7DWX3</accession>
<dbReference type="InterPro" id="IPR007627">
    <property type="entry name" value="RNA_pol_sigma70_r2"/>
</dbReference>
<dbReference type="Gene3D" id="1.10.10.10">
    <property type="entry name" value="Winged helix-like DNA-binding domain superfamily/Winged helix DNA-binding domain"/>
    <property type="match status" value="1"/>
</dbReference>
<comment type="similarity">
    <text evidence="1">Belongs to the sigma-70 factor family. ECF subfamily.</text>
</comment>
<evidence type="ECO:0000313" key="9">
    <source>
        <dbReference type="Proteomes" id="UP000198517"/>
    </source>
</evidence>
<proteinExistence type="inferred from homology"/>
<feature type="domain" description="RNA polymerase sigma factor 70 region 4 type 2" evidence="7">
    <location>
        <begin position="134"/>
        <end position="173"/>
    </location>
</feature>
<dbReference type="PANTHER" id="PTHR43133">
    <property type="entry name" value="RNA POLYMERASE ECF-TYPE SIGMA FACTO"/>
    <property type="match status" value="1"/>
</dbReference>
<sequence length="198" mass="23440">METLLDEVLIREYQEGNESALSKLISKYHKDIQAFIFYKVMDKTLADDFFQDTLLKVITKLKSGQYRDEGKFLVWVKRIAYNLIVDYYRVNSKIRKISEISGGYSDDEFTIFDFLYESSENIEEYLVSMQIQEDLNKMIYELPEIQKEVIKLRFYDGLSFKEIAEHTGASINTTLGRVRYAIFNLRKIMNENQIVLTR</sequence>
<dbReference type="SUPFAM" id="SSF88659">
    <property type="entry name" value="Sigma3 and sigma4 domains of RNA polymerase sigma factors"/>
    <property type="match status" value="1"/>
</dbReference>
<evidence type="ECO:0000256" key="3">
    <source>
        <dbReference type="ARBA" id="ARBA00023082"/>
    </source>
</evidence>
<evidence type="ECO:0000259" key="6">
    <source>
        <dbReference type="Pfam" id="PF04542"/>
    </source>
</evidence>
<keyword evidence="4" id="KW-0238">DNA-binding</keyword>
<reference evidence="8 9" key="1">
    <citation type="submission" date="2016-10" db="EMBL/GenBank/DDBJ databases">
        <authorList>
            <person name="de Groot N.N."/>
        </authorList>
    </citation>
    <scope>NUCLEOTIDE SEQUENCE [LARGE SCALE GENOMIC DNA]</scope>
    <source>
        <strain evidence="8 9">DSM 24015</strain>
    </source>
</reference>
<evidence type="ECO:0000313" key="8">
    <source>
        <dbReference type="EMBL" id="SDE55959.1"/>
    </source>
</evidence>
<keyword evidence="5" id="KW-0804">Transcription</keyword>
<dbReference type="InterPro" id="IPR039425">
    <property type="entry name" value="RNA_pol_sigma-70-like"/>
</dbReference>
<dbReference type="Pfam" id="PF08281">
    <property type="entry name" value="Sigma70_r4_2"/>
    <property type="match status" value="1"/>
</dbReference>
<dbReference type="GO" id="GO:0016987">
    <property type="term" value="F:sigma factor activity"/>
    <property type="evidence" value="ECO:0007669"/>
    <property type="project" value="UniProtKB-KW"/>
</dbReference>
<dbReference type="PANTHER" id="PTHR43133:SF8">
    <property type="entry name" value="RNA POLYMERASE SIGMA FACTOR HI_1459-RELATED"/>
    <property type="match status" value="1"/>
</dbReference>
<dbReference type="InterPro" id="IPR013325">
    <property type="entry name" value="RNA_pol_sigma_r2"/>
</dbReference>
<dbReference type="STRING" id="1071918.SAMN05421544_11313"/>
<feature type="domain" description="RNA polymerase sigma-70 region 2" evidence="6">
    <location>
        <begin position="24"/>
        <end position="92"/>
    </location>
</feature>
<dbReference type="EMBL" id="FNAS01000013">
    <property type="protein sequence ID" value="SDE55959.1"/>
    <property type="molecule type" value="Genomic_DNA"/>
</dbReference>
<dbReference type="InterPro" id="IPR036388">
    <property type="entry name" value="WH-like_DNA-bd_sf"/>
</dbReference>
<evidence type="ECO:0000259" key="7">
    <source>
        <dbReference type="Pfam" id="PF08281"/>
    </source>
</evidence>
<dbReference type="Proteomes" id="UP000198517">
    <property type="component" value="Unassembled WGS sequence"/>
</dbReference>
<keyword evidence="3" id="KW-0731">Sigma factor</keyword>
<dbReference type="OrthoDB" id="9790423at2"/>
<dbReference type="AlphaFoldDB" id="A0A1G7DWX3"/>
<dbReference type="GO" id="GO:0006352">
    <property type="term" value="P:DNA-templated transcription initiation"/>
    <property type="evidence" value="ECO:0007669"/>
    <property type="project" value="InterPro"/>
</dbReference>
<dbReference type="RefSeq" id="WP_092737099.1">
    <property type="nucleotide sequence ID" value="NZ_FNAS01000013.1"/>
</dbReference>
<dbReference type="NCBIfam" id="TIGR02937">
    <property type="entry name" value="sigma70-ECF"/>
    <property type="match status" value="1"/>
</dbReference>
<organism evidence="8 9">
    <name type="scientific">Riemerella columbipharyngis</name>
    <dbReference type="NCBI Taxonomy" id="1071918"/>
    <lineage>
        <taxon>Bacteria</taxon>
        <taxon>Pseudomonadati</taxon>
        <taxon>Bacteroidota</taxon>
        <taxon>Flavobacteriia</taxon>
        <taxon>Flavobacteriales</taxon>
        <taxon>Weeksellaceae</taxon>
        <taxon>Riemerella</taxon>
    </lineage>
</organism>
<evidence type="ECO:0000256" key="5">
    <source>
        <dbReference type="ARBA" id="ARBA00023163"/>
    </source>
</evidence>
<dbReference type="InterPro" id="IPR014284">
    <property type="entry name" value="RNA_pol_sigma-70_dom"/>
</dbReference>
<keyword evidence="2" id="KW-0805">Transcription regulation</keyword>
<protein>
    <submittedName>
        <fullName evidence="8">RNA polymerase sigma-70 factor, ECF subfamily</fullName>
    </submittedName>
</protein>
<dbReference type="InterPro" id="IPR013249">
    <property type="entry name" value="RNA_pol_sigma70_r4_t2"/>
</dbReference>
<dbReference type="Pfam" id="PF04542">
    <property type="entry name" value="Sigma70_r2"/>
    <property type="match status" value="1"/>
</dbReference>
<evidence type="ECO:0000256" key="4">
    <source>
        <dbReference type="ARBA" id="ARBA00023125"/>
    </source>
</evidence>
<evidence type="ECO:0000256" key="1">
    <source>
        <dbReference type="ARBA" id="ARBA00010641"/>
    </source>
</evidence>